<keyword evidence="2" id="KW-0677">Repeat</keyword>
<dbReference type="PROSITE" id="PS50195">
    <property type="entry name" value="PX"/>
    <property type="match status" value="1"/>
</dbReference>
<dbReference type="InterPro" id="IPR001452">
    <property type="entry name" value="SH3_domain"/>
</dbReference>
<dbReference type="SUPFAM" id="SSF64268">
    <property type="entry name" value="PX domain"/>
    <property type="match status" value="1"/>
</dbReference>
<feature type="compositionally biased region" description="Low complexity" evidence="4">
    <location>
        <begin position="636"/>
        <end position="648"/>
    </location>
</feature>
<feature type="domain" description="SH3" evidence="5">
    <location>
        <begin position="160"/>
        <end position="222"/>
    </location>
</feature>
<feature type="region of interest" description="Disordered" evidence="4">
    <location>
        <begin position="521"/>
        <end position="661"/>
    </location>
</feature>
<protein>
    <submittedName>
        <fullName evidence="7">NADPH oxidase</fullName>
    </submittedName>
</protein>
<feature type="compositionally biased region" description="Polar residues" evidence="4">
    <location>
        <begin position="313"/>
        <end position="322"/>
    </location>
</feature>
<feature type="compositionally biased region" description="Polar residues" evidence="4">
    <location>
        <begin position="625"/>
        <end position="635"/>
    </location>
</feature>
<dbReference type="SMART" id="SM00312">
    <property type="entry name" value="PX"/>
    <property type="match status" value="1"/>
</dbReference>
<dbReference type="CDD" id="cd11879">
    <property type="entry name" value="SH3_Bem1p_2"/>
    <property type="match status" value="1"/>
</dbReference>
<feature type="region of interest" description="Disordered" evidence="4">
    <location>
        <begin position="124"/>
        <end position="156"/>
    </location>
</feature>
<feature type="compositionally biased region" description="Low complexity" evidence="4">
    <location>
        <begin position="125"/>
        <end position="140"/>
    </location>
</feature>
<accession>A0A0F7SR79</accession>
<dbReference type="PANTHER" id="PTHR15706:SF2">
    <property type="entry name" value="SH3 AND PX DOMAIN-CONTAINING PROTEIN 2A"/>
    <property type="match status" value="1"/>
</dbReference>
<dbReference type="InterPro" id="IPR036871">
    <property type="entry name" value="PX_dom_sf"/>
</dbReference>
<feature type="compositionally biased region" description="Polar residues" evidence="4">
    <location>
        <begin position="553"/>
        <end position="575"/>
    </location>
</feature>
<dbReference type="SUPFAM" id="SSF54277">
    <property type="entry name" value="CAD &amp; PB1 domains"/>
    <property type="match status" value="1"/>
</dbReference>
<feature type="compositionally biased region" description="Basic and acidic residues" evidence="4">
    <location>
        <begin position="535"/>
        <end position="546"/>
    </location>
</feature>
<dbReference type="Gene3D" id="3.10.20.90">
    <property type="entry name" value="Phosphatidylinositol 3-kinase Catalytic Subunit, Chain A, domain 1"/>
    <property type="match status" value="1"/>
</dbReference>
<dbReference type="InterPro" id="IPR051228">
    <property type="entry name" value="NADPH_Oxidase/PX-Domain"/>
</dbReference>
<dbReference type="Pfam" id="PF07653">
    <property type="entry name" value="SH3_2"/>
    <property type="match status" value="1"/>
</dbReference>
<feature type="compositionally biased region" description="Low complexity" evidence="4">
    <location>
        <begin position="576"/>
        <end position="597"/>
    </location>
</feature>
<dbReference type="GO" id="GO:0035091">
    <property type="term" value="F:phosphatidylinositol binding"/>
    <property type="evidence" value="ECO:0007669"/>
    <property type="project" value="InterPro"/>
</dbReference>
<evidence type="ECO:0000256" key="3">
    <source>
        <dbReference type="PROSITE-ProRule" id="PRU00192"/>
    </source>
</evidence>
<dbReference type="CDD" id="cd06890">
    <property type="entry name" value="PX_Bem1p"/>
    <property type="match status" value="1"/>
</dbReference>
<dbReference type="GO" id="GO:1902494">
    <property type="term" value="C:catalytic complex"/>
    <property type="evidence" value="ECO:0007669"/>
    <property type="project" value="UniProtKB-ARBA"/>
</dbReference>
<dbReference type="GO" id="GO:0043332">
    <property type="term" value="C:mating projection tip"/>
    <property type="evidence" value="ECO:0007669"/>
    <property type="project" value="TreeGrafter"/>
</dbReference>
<evidence type="ECO:0000259" key="5">
    <source>
        <dbReference type="PROSITE" id="PS50002"/>
    </source>
</evidence>
<evidence type="ECO:0000313" key="7">
    <source>
        <dbReference type="EMBL" id="CED84732.1"/>
    </source>
</evidence>
<feature type="domain" description="SH3" evidence="5">
    <location>
        <begin position="56"/>
        <end position="122"/>
    </location>
</feature>
<feature type="region of interest" description="Disordered" evidence="4">
    <location>
        <begin position="1"/>
        <end position="73"/>
    </location>
</feature>
<dbReference type="Gene3D" id="2.30.30.40">
    <property type="entry name" value="SH3 Domains"/>
    <property type="match status" value="1"/>
</dbReference>
<evidence type="ECO:0000256" key="4">
    <source>
        <dbReference type="SAM" id="MobiDB-lite"/>
    </source>
</evidence>
<feature type="domain" description="PX" evidence="6">
    <location>
        <begin position="361"/>
        <end position="500"/>
    </location>
</feature>
<evidence type="ECO:0000256" key="2">
    <source>
        <dbReference type="ARBA" id="ARBA00022737"/>
    </source>
</evidence>
<dbReference type="GO" id="GO:0030674">
    <property type="term" value="F:protein-macromolecule adaptor activity"/>
    <property type="evidence" value="ECO:0007669"/>
    <property type="project" value="TreeGrafter"/>
</dbReference>
<dbReference type="AlphaFoldDB" id="A0A0F7SR79"/>
<dbReference type="Gene3D" id="3.30.1520.10">
    <property type="entry name" value="Phox-like domain"/>
    <property type="match status" value="1"/>
</dbReference>
<dbReference type="InterPro" id="IPR035550">
    <property type="entry name" value="Bem1/Scd2_PX"/>
</dbReference>
<dbReference type="FunFam" id="2.30.30.40:FF:000093">
    <property type="entry name" value="Protein kinase activator Bem1"/>
    <property type="match status" value="1"/>
</dbReference>
<dbReference type="InterPro" id="IPR001683">
    <property type="entry name" value="PX_dom"/>
</dbReference>
<reference evidence="7" key="1">
    <citation type="submission" date="2014-08" db="EMBL/GenBank/DDBJ databases">
        <authorList>
            <person name="Sharma Rahul"/>
            <person name="Thines Marco"/>
        </authorList>
    </citation>
    <scope>NUCLEOTIDE SEQUENCE</scope>
</reference>
<dbReference type="GO" id="GO:0000747">
    <property type="term" value="P:conjugation with cellular fusion"/>
    <property type="evidence" value="ECO:0007669"/>
    <property type="project" value="TreeGrafter"/>
</dbReference>
<dbReference type="SUPFAM" id="SSF50044">
    <property type="entry name" value="SH3-domain"/>
    <property type="match status" value="2"/>
</dbReference>
<evidence type="ECO:0000259" key="6">
    <source>
        <dbReference type="PROSITE" id="PS50195"/>
    </source>
</evidence>
<dbReference type="Pfam" id="PF00018">
    <property type="entry name" value="SH3_1"/>
    <property type="match status" value="1"/>
</dbReference>
<dbReference type="PANTHER" id="PTHR15706">
    <property type="entry name" value="SH3 MULTIPLE DOMAIN"/>
    <property type="match status" value="1"/>
</dbReference>
<feature type="compositionally biased region" description="Low complexity" evidence="4">
    <location>
        <begin position="296"/>
        <end position="305"/>
    </location>
</feature>
<dbReference type="GO" id="GO:0005938">
    <property type="term" value="C:cell cortex"/>
    <property type="evidence" value="ECO:0007669"/>
    <property type="project" value="UniProtKB-ARBA"/>
</dbReference>
<dbReference type="InterPro" id="IPR036028">
    <property type="entry name" value="SH3-like_dom_sf"/>
</dbReference>
<keyword evidence="1 3" id="KW-0728">SH3 domain</keyword>
<proteinExistence type="predicted"/>
<feature type="region of interest" description="Disordered" evidence="4">
    <location>
        <begin position="285"/>
        <end position="352"/>
    </location>
</feature>
<dbReference type="PROSITE" id="PS50002">
    <property type="entry name" value="SH3"/>
    <property type="match status" value="2"/>
</dbReference>
<organism evidence="7">
    <name type="scientific">Phaffia rhodozyma</name>
    <name type="common">Yeast</name>
    <name type="synonym">Xanthophyllomyces dendrorhous</name>
    <dbReference type="NCBI Taxonomy" id="264483"/>
    <lineage>
        <taxon>Eukaryota</taxon>
        <taxon>Fungi</taxon>
        <taxon>Dikarya</taxon>
        <taxon>Basidiomycota</taxon>
        <taxon>Agaricomycotina</taxon>
        <taxon>Tremellomycetes</taxon>
        <taxon>Cystofilobasidiales</taxon>
        <taxon>Mrakiaceae</taxon>
        <taxon>Phaffia</taxon>
    </lineage>
</organism>
<feature type="compositionally biased region" description="Low complexity" evidence="4">
    <location>
        <begin position="16"/>
        <end position="29"/>
    </location>
</feature>
<name>A0A0F7SR79_PHARH</name>
<sequence>MKSLRRSLGDKTKDQSASPSSSSSAVGALSGSGGSSGSTAAGFVPSLSKPSASIQPPKKVIRAIDNHSSSSPSELPFVKGDFFYVVGEKDDPRGGPGFYEALNTISNARGLVLKSKFEEFGRGGAMPSSGSSAAAAAVAREPARSTQSLPASSKPPGKGLTQLYAVVQYDFVAERPDELEAKAGEPIIVIAHFNHEWFIAKPIGRLGGPGLIPVTFVEIRDPASGRIIDNIEEIIRTGAIPRVDEWKAKADEYKASSIPLGRFDFTNQQSTGTLQTDHTIHRGNGQEAWAQGGGVNQNQQQQQRQYQHHRQPSAASSASHTRLGSVDIRSQPAAGQASHIKHRPHPSVSESVLTDEDIPILPPGTFTSASVVSFHKEDEHYLFRIHAVFLPEDPSERATQLIVFRLYNDFYHFQISLLNTFLAEAGRAPDGTPHPPEQSTRILPLMPGPLEHVDDAITNTRREDLDDYVKKLIALHRIGAGYVLSDALVRTFLSPGVGDHQTGLQRSAAEMELQVERNLPPLLDEGLGGMGLVGRNERGNDDESRNGGHRRTPSQAQRSSYRPTSHRQSYLSAQQSSGLNTDSSSSSDPSYGGSTPSTIPPPINTSQTASRPESAEHSAGYYGLPTSSSWGSGPNPTTLSSLSTLTPSDPAPMAAPSVSAQMGPGAAQATAAYKKIKVFDRASDDVIAIRVPSSVTFDQLVEKVADRLGGGTRMLSYRDSMGLVPGSRGSGPGTVATKRLNNDQELRAWLDRTDKLMLYAD</sequence>
<evidence type="ECO:0000256" key="1">
    <source>
        <dbReference type="ARBA" id="ARBA00022443"/>
    </source>
</evidence>
<dbReference type="InterPro" id="IPR035549">
    <property type="entry name" value="Bem1/Scd2_SH3_2"/>
</dbReference>
<dbReference type="EMBL" id="LN483166">
    <property type="protein sequence ID" value="CED84732.1"/>
    <property type="molecule type" value="Genomic_DNA"/>
</dbReference>
<dbReference type="SMART" id="SM00326">
    <property type="entry name" value="SH3"/>
    <property type="match status" value="2"/>
</dbReference>
<dbReference type="GO" id="GO:0051130">
    <property type="term" value="P:positive regulation of cellular component organization"/>
    <property type="evidence" value="ECO:0007669"/>
    <property type="project" value="UniProtKB-ARBA"/>
</dbReference>